<evidence type="ECO:0000256" key="4">
    <source>
        <dbReference type="ARBA" id="ARBA00020820"/>
    </source>
</evidence>
<comment type="similarity">
    <text evidence="2 9">Belongs to the EMC4 family.</text>
</comment>
<reference evidence="11 12" key="1">
    <citation type="journal article" date="2018" name="Gigascience">
        <title>Genomes of trombidid mites reveal novel predicted allergens and laterally-transferred genes associated with secondary metabolism.</title>
        <authorList>
            <person name="Dong X."/>
            <person name="Chaisiri K."/>
            <person name="Xia D."/>
            <person name="Armstrong S.D."/>
            <person name="Fang Y."/>
            <person name="Donnelly M.J."/>
            <person name="Kadowaki T."/>
            <person name="McGarry J.W."/>
            <person name="Darby A.C."/>
            <person name="Makepeace B.L."/>
        </authorList>
    </citation>
    <scope>NUCLEOTIDE SEQUENCE [LARGE SCALE GENOMIC DNA]</scope>
    <source>
        <strain evidence="11">UoL-UT</strain>
    </source>
</reference>
<dbReference type="PIRSF" id="PIRSF017207">
    <property type="entry name" value="UCP017207_TM-p85"/>
    <property type="match status" value="1"/>
</dbReference>
<evidence type="ECO:0000256" key="9">
    <source>
        <dbReference type="PIRNR" id="PIRNR017207"/>
    </source>
</evidence>
<evidence type="ECO:0000313" key="11">
    <source>
        <dbReference type="EMBL" id="RWS25377.1"/>
    </source>
</evidence>
<gene>
    <name evidence="11" type="ORF">B4U80_09530</name>
</gene>
<keyword evidence="7 10" id="KW-1133">Transmembrane helix</keyword>
<sequence>MQTSSSLRNSSQSRRNKFALNFVIKNKNEKQSDLCSPPGYCSSYGQIVSESSQQTDQNLVVKKSWDIALAPLRQIPMNLFIMYMAGNSISIFPIMMVGMLFLRPVKALFTIQSTFKLIEGDQSLLQKFIYLVGNVLCLALALYKCQSMGLLPTHPSDWLDFVEPQQRLEFTGGGGVF</sequence>
<keyword evidence="12" id="KW-1185">Reference proteome</keyword>
<feature type="transmembrane region" description="Helical" evidence="10">
    <location>
        <begin position="80"/>
        <end position="104"/>
    </location>
</feature>
<evidence type="ECO:0000256" key="7">
    <source>
        <dbReference type="ARBA" id="ARBA00022989"/>
    </source>
</evidence>
<evidence type="ECO:0000256" key="1">
    <source>
        <dbReference type="ARBA" id="ARBA00004477"/>
    </source>
</evidence>
<dbReference type="STRING" id="299467.A0A443SCZ7"/>
<name>A0A443SCZ7_9ACAR</name>
<evidence type="ECO:0000256" key="5">
    <source>
        <dbReference type="ARBA" id="ARBA00022692"/>
    </source>
</evidence>
<feature type="transmembrane region" description="Helical" evidence="10">
    <location>
        <begin position="124"/>
        <end position="143"/>
    </location>
</feature>
<comment type="caution">
    <text evidence="11">The sequence shown here is derived from an EMBL/GenBank/DDBJ whole genome shotgun (WGS) entry which is preliminary data.</text>
</comment>
<evidence type="ECO:0000256" key="8">
    <source>
        <dbReference type="ARBA" id="ARBA00023136"/>
    </source>
</evidence>
<keyword evidence="8 9" id="KW-0472">Membrane</keyword>
<dbReference type="GO" id="GO:0005789">
    <property type="term" value="C:endoplasmic reticulum membrane"/>
    <property type="evidence" value="ECO:0007669"/>
    <property type="project" value="UniProtKB-SubCell"/>
</dbReference>
<accession>A0A443SCZ7</accession>
<proteinExistence type="inferred from homology"/>
<evidence type="ECO:0000256" key="10">
    <source>
        <dbReference type="SAM" id="Phobius"/>
    </source>
</evidence>
<dbReference type="Proteomes" id="UP000288716">
    <property type="component" value="Unassembled WGS sequence"/>
</dbReference>
<evidence type="ECO:0000313" key="12">
    <source>
        <dbReference type="Proteomes" id="UP000288716"/>
    </source>
</evidence>
<dbReference type="OrthoDB" id="369569at2759"/>
<keyword evidence="5 10" id="KW-0812">Transmembrane</keyword>
<comment type="subunit">
    <text evidence="3">Component of the ER membrane protein complex (EMC).</text>
</comment>
<dbReference type="VEuPathDB" id="VectorBase:LDEU006664"/>
<dbReference type="EMBL" id="NCKV01003776">
    <property type="protein sequence ID" value="RWS25377.1"/>
    <property type="molecule type" value="Genomic_DNA"/>
</dbReference>
<evidence type="ECO:0000256" key="2">
    <source>
        <dbReference type="ARBA" id="ARBA00007715"/>
    </source>
</evidence>
<evidence type="ECO:0000256" key="6">
    <source>
        <dbReference type="ARBA" id="ARBA00022824"/>
    </source>
</evidence>
<dbReference type="AlphaFoldDB" id="A0A443SCZ7"/>
<evidence type="ECO:0000256" key="3">
    <source>
        <dbReference type="ARBA" id="ARBA00011276"/>
    </source>
</evidence>
<keyword evidence="6" id="KW-0256">Endoplasmic reticulum</keyword>
<dbReference type="PANTHER" id="PTHR19315">
    <property type="entry name" value="ER MEMBRANE PROTEIN COMPLEX SUBUNIT 4"/>
    <property type="match status" value="1"/>
</dbReference>
<protein>
    <recommendedName>
        <fullName evidence="4 9">ER membrane protein complex subunit 4</fullName>
    </recommendedName>
</protein>
<comment type="subcellular location">
    <subcellularLocation>
        <location evidence="1">Endoplasmic reticulum membrane</location>
        <topology evidence="1">Multi-pass membrane protein</topology>
    </subcellularLocation>
</comment>
<organism evidence="11 12">
    <name type="scientific">Leptotrombidium deliense</name>
    <dbReference type="NCBI Taxonomy" id="299467"/>
    <lineage>
        <taxon>Eukaryota</taxon>
        <taxon>Metazoa</taxon>
        <taxon>Ecdysozoa</taxon>
        <taxon>Arthropoda</taxon>
        <taxon>Chelicerata</taxon>
        <taxon>Arachnida</taxon>
        <taxon>Acari</taxon>
        <taxon>Acariformes</taxon>
        <taxon>Trombidiformes</taxon>
        <taxon>Prostigmata</taxon>
        <taxon>Anystina</taxon>
        <taxon>Parasitengona</taxon>
        <taxon>Trombiculoidea</taxon>
        <taxon>Trombiculidae</taxon>
        <taxon>Leptotrombidium</taxon>
    </lineage>
</organism>
<dbReference type="InterPro" id="IPR009445">
    <property type="entry name" value="TMEM85/Emc4"/>
</dbReference>
<dbReference type="Pfam" id="PF06417">
    <property type="entry name" value="EMC4"/>
    <property type="match status" value="1"/>
</dbReference>